<name>A0A9P1FGW6_9DINO</name>
<proteinExistence type="predicted"/>
<reference evidence="1" key="1">
    <citation type="submission" date="2022-10" db="EMBL/GenBank/DDBJ databases">
        <authorList>
            <person name="Chen Y."/>
            <person name="Dougan E. K."/>
            <person name="Chan C."/>
            <person name="Rhodes N."/>
            <person name="Thang M."/>
        </authorList>
    </citation>
    <scope>NUCLEOTIDE SEQUENCE</scope>
</reference>
<dbReference type="InterPro" id="IPR035979">
    <property type="entry name" value="RBD_domain_sf"/>
</dbReference>
<dbReference type="Gene3D" id="3.30.70.330">
    <property type="match status" value="1"/>
</dbReference>
<accession>A0A9P1FGW6</accession>
<dbReference type="EMBL" id="CAMXCT020000073">
    <property type="protein sequence ID" value="CAL1126792.1"/>
    <property type="molecule type" value="Genomic_DNA"/>
</dbReference>
<dbReference type="GO" id="GO:0003676">
    <property type="term" value="F:nucleic acid binding"/>
    <property type="evidence" value="ECO:0007669"/>
    <property type="project" value="InterPro"/>
</dbReference>
<protein>
    <submittedName>
        <fullName evidence="3">Protein MEI2-like 3 (OML3) (MEI2-like protein 3)</fullName>
    </submittedName>
</protein>
<evidence type="ECO:0000313" key="2">
    <source>
        <dbReference type="EMBL" id="CAL1126792.1"/>
    </source>
</evidence>
<dbReference type="SUPFAM" id="SSF54928">
    <property type="entry name" value="RNA-binding domain, RBD"/>
    <property type="match status" value="1"/>
</dbReference>
<dbReference type="AlphaFoldDB" id="A0A9P1FGW6"/>
<dbReference type="EMBL" id="CAMXCT010000073">
    <property type="protein sequence ID" value="CAI3973417.1"/>
    <property type="molecule type" value="Genomic_DNA"/>
</dbReference>
<evidence type="ECO:0000313" key="4">
    <source>
        <dbReference type="Proteomes" id="UP001152797"/>
    </source>
</evidence>
<dbReference type="Proteomes" id="UP001152797">
    <property type="component" value="Unassembled WGS sequence"/>
</dbReference>
<dbReference type="OrthoDB" id="428103at2759"/>
<keyword evidence="4" id="KW-1185">Reference proteome</keyword>
<evidence type="ECO:0000313" key="3">
    <source>
        <dbReference type="EMBL" id="CAL4760729.1"/>
    </source>
</evidence>
<gene>
    <name evidence="1" type="ORF">C1SCF055_LOCUS1924</name>
</gene>
<organism evidence="1">
    <name type="scientific">Cladocopium goreaui</name>
    <dbReference type="NCBI Taxonomy" id="2562237"/>
    <lineage>
        <taxon>Eukaryota</taxon>
        <taxon>Sar</taxon>
        <taxon>Alveolata</taxon>
        <taxon>Dinophyceae</taxon>
        <taxon>Suessiales</taxon>
        <taxon>Symbiodiniaceae</taxon>
        <taxon>Cladocopium</taxon>
    </lineage>
</organism>
<dbReference type="EMBL" id="CAMXCT030000073">
    <property type="protein sequence ID" value="CAL4760729.1"/>
    <property type="molecule type" value="Genomic_DNA"/>
</dbReference>
<sequence>MEPWILVDRVASGQAEAETGQWVAVTCDPQMAITASLADWAMIFQAFGDVTSIDMTRCKTDCVVSVRYMTEESASALRTQLVAGHWRPSHIRPDQWLSQSQTVERFPRGSPQEREHLEVKEQRLQRGEEHRRTVMVGQIPRSCDAIQILDALHSLGLMRRLCFFYLPVDRARRRHCGYAFIEFNDPMDVLSLHQSLPTLVRMLCRNNERPMHVHFARIQGWRTFIRTMVNDLNFIFEPNANIRPQLFLPQSRLPKQASLHDLLFPSSSIML</sequence>
<evidence type="ECO:0000313" key="1">
    <source>
        <dbReference type="EMBL" id="CAI3973417.1"/>
    </source>
</evidence>
<dbReference type="InterPro" id="IPR012677">
    <property type="entry name" value="Nucleotide-bd_a/b_plait_sf"/>
</dbReference>
<comment type="caution">
    <text evidence="1">The sequence shown here is derived from an EMBL/GenBank/DDBJ whole genome shotgun (WGS) entry which is preliminary data.</text>
</comment>
<reference evidence="2" key="2">
    <citation type="submission" date="2024-04" db="EMBL/GenBank/DDBJ databases">
        <authorList>
            <person name="Chen Y."/>
            <person name="Shah S."/>
            <person name="Dougan E. K."/>
            <person name="Thang M."/>
            <person name="Chan C."/>
        </authorList>
    </citation>
    <scope>NUCLEOTIDE SEQUENCE [LARGE SCALE GENOMIC DNA]</scope>
</reference>